<dbReference type="Proteomes" id="UP000070256">
    <property type="component" value="Unassembled WGS sequence"/>
</dbReference>
<comment type="caution">
    <text evidence="1">The sequence shown here is derived from an EMBL/GenBank/DDBJ whole genome shotgun (WGS) entry which is preliminary data.</text>
</comment>
<keyword evidence="2" id="KW-1185">Reference proteome</keyword>
<name>A0A133VP75_9EURY</name>
<protein>
    <recommendedName>
        <fullName evidence="3">Ribbon-helix-helix protein CopG domain-containing protein</fullName>
    </recommendedName>
</protein>
<accession>A0A133VP75</accession>
<gene>
    <name evidence="1" type="ORF">AKJ58_00465</name>
</gene>
<evidence type="ECO:0008006" key="3">
    <source>
        <dbReference type="Google" id="ProtNLM"/>
    </source>
</evidence>
<sequence length="75" mass="8566">MPTVSVRVSEDLKATMEKHKEVNWSEVIRQAVKEHAIRIELADEITSKSKLTEEEARQIGERIKEGIAKEHGLVE</sequence>
<evidence type="ECO:0000313" key="1">
    <source>
        <dbReference type="EMBL" id="KXB08254.1"/>
    </source>
</evidence>
<reference evidence="1 2" key="1">
    <citation type="journal article" date="2016" name="Sci. Rep.">
        <title>Metabolic traits of an uncultured archaeal lineage -MSBL1- from brine pools of the Red Sea.</title>
        <authorList>
            <person name="Mwirichia R."/>
            <person name="Alam I."/>
            <person name="Rashid M."/>
            <person name="Vinu M."/>
            <person name="Ba-Alawi W."/>
            <person name="Anthony Kamau A."/>
            <person name="Kamanda Ngugi D."/>
            <person name="Goker M."/>
            <person name="Klenk H.P."/>
            <person name="Bajic V."/>
            <person name="Stingl U."/>
        </authorList>
    </citation>
    <scope>NUCLEOTIDE SEQUENCE [LARGE SCALE GENOMIC DNA]</scope>
    <source>
        <strain evidence="1">SCGC-AAA385D11</strain>
    </source>
</reference>
<dbReference type="AlphaFoldDB" id="A0A133VP75"/>
<dbReference type="EMBL" id="LHYK01000005">
    <property type="protein sequence ID" value="KXB08254.1"/>
    <property type="molecule type" value="Genomic_DNA"/>
</dbReference>
<evidence type="ECO:0000313" key="2">
    <source>
        <dbReference type="Proteomes" id="UP000070256"/>
    </source>
</evidence>
<proteinExistence type="predicted"/>
<organism evidence="1 2">
    <name type="scientific">candidate division MSBL1 archaeon SCGC-AAA385D11</name>
    <dbReference type="NCBI Taxonomy" id="1698286"/>
    <lineage>
        <taxon>Archaea</taxon>
        <taxon>Methanobacteriati</taxon>
        <taxon>Methanobacteriota</taxon>
        <taxon>candidate division MSBL1</taxon>
    </lineage>
</organism>